<proteinExistence type="predicted"/>
<gene>
    <name evidence="2" type="ORF">AVDCRST_MAG41-2176</name>
</gene>
<feature type="compositionally biased region" description="Basic residues" evidence="1">
    <location>
        <begin position="118"/>
        <end position="131"/>
    </location>
</feature>
<evidence type="ECO:0000256" key="1">
    <source>
        <dbReference type="SAM" id="MobiDB-lite"/>
    </source>
</evidence>
<feature type="region of interest" description="Disordered" evidence="1">
    <location>
        <begin position="202"/>
        <end position="365"/>
    </location>
</feature>
<sequence>DQRFRRGTEGRRPALRHRGSDSRRTGCGPDRRAGGRDRFLPQRCGGPGPEVRPGVAADHRARGRRGGGAGRLRGVRDRGRRSRRADVRLLRHLLAVRGQPPRVLRDLRPAQHPGAAGHRWRPRHRCRRRVGRGPLVRPVDVRHPHRRRRAQRRGGRPRPAAGRPGTAGVRDHHRRRDRAERPGRAARDVRGDLRCRFGRARRAARGEGGGGRVDHRRRPPPGAAGAGDRAGCHRDDPGWRQRLRRRADPQAHQPGNALQHRHHGGSRGHPLRPREHAGPGRLCLGGDPDRRRRPRRSRAERQAARVGDRGRRRPPDAHPAPDPALAGRAVPVRPHAGAVPLHRDQRGGEGVTGRSGRQARTGHEL</sequence>
<feature type="non-terminal residue" evidence="2">
    <location>
        <position position="365"/>
    </location>
</feature>
<dbReference type="GO" id="GO:0004022">
    <property type="term" value="F:alcohol dehydrogenase (NAD+) activity"/>
    <property type="evidence" value="ECO:0007669"/>
    <property type="project" value="UniProtKB-EC"/>
</dbReference>
<feature type="region of interest" description="Disordered" evidence="1">
    <location>
        <begin position="1"/>
        <end position="83"/>
    </location>
</feature>
<dbReference type="AlphaFoldDB" id="A0A6J4IPL5"/>
<organism evidence="2">
    <name type="scientific">uncultured Mycobacteriales bacterium</name>
    <dbReference type="NCBI Taxonomy" id="581187"/>
    <lineage>
        <taxon>Bacteria</taxon>
        <taxon>Bacillati</taxon>
        <taxon>Actinomycetota</taxon>
        <taxon>Actinomycetes</taxon>
        <taxon>Mycobacteriales</taxon>
        <taxon>environmental samples</taxon>
    </lineage>
</organism>
<dbReference type="EMBL" id="CADCTP010000196">
    <property type="protein sequence ID" value="CAA9255933.1"/>
    <property type="molecule type" value="Genomic_DNA"/>
</dbReference>
<reference evidence="2" key="1">
    <citation type="submission" date="2020-02" db="EMBL/GenBank/DDBJ databases">
        <authorList>
            <person name="Meier V. D."/>
        </authorList>
    </citation>
    <scope>NUCLEOTIDE SEQUENCE</scope>
    <source>
        <strain evidence="2">AVDCRST_MAG41</strain>
    </source>
</reference>
<feature type="compositionally biased region" description="Basic and acidic residues" evidence="1">
    <location>
        <begin position="177"/>
        <end position="187"/>
    </location>
</feature>
<name>A0A6J4IPL5_9ACTN</name>
<feature type="non-terminal residue" evidence="2">
    <location>
        <position position="1"/>
    </location>
</feature>
<feature type="compositionally biased region" description="Basic and acidic residues" evidence="1">
    <location>
        <begin position="297"/>
        <end position="316"/>
    </location>
</feature>
<feature type="compositionally biased region" description="Basic residues" evidence="1">
    <location>
        <begin position="143"/>
        <end position="156"/>
    </location>
</feature>
<feature type="compositionally biased region" description="Low complexity" evidence="1">
    <location>
        <begin position="157"/>
        <end position="168"/>
    </location>
</feature>
<keyword evidence="2" id="KW-0560">Oxidoreductase</keyword>
<feature type="compositionally biased region" description="Basic and acidic residues" evidence="1">
    <location>
        <begin position="1"/>
        <end position="40"/>
    </location>
</feature>
<feature type="compositionally biased region" description="Basic and acidic residues" evidence="1">
    <location>
        <begin position="230"/>
        <end position="239"/>
    </location>
</feature>
<dbReference type="EC" id="1.1.1.1" evidence="2"/>
<feature type="compositionally biased region" description="Basic residues" evidence="1">
    <location>
        <begin position="259"/>
        <end position="271"/>
    </location>
</feature>
<accession>A0A6J4IPL5</accession>
<protein>
    <submittedName>
        <fullName evidence="2">Alcohol dehydrogenase</fullName>
        <ecNumber evidence="2">1.1.1.1</ecNumber>
    </submittedName>
</protein>
<evidence type="ECO:0000313" key="2">
    <source>
        <dbReference type="EMBL" id="CAA9255933.1"/>
    </source>
</evidence>
<feature type="region of interest" description="Disordered" evidence="1">
    <location>
        <begin position="105"/>
        <end position="187"/>
    </location>
</feature>